<evidence type="ECO:0000313" key="4">
    <source>
        <dbReference type="EMBL" id="PUE65793.1"/>
    </source>
</evidence>
<accession>A0A363D3E4</accession>
<dbReference type="RefSeq" id="WP_108558154.1">
    <property type="nucleotide sequence ID" value="NZ_MUXE01000003.1"/>
</dbReference>
<comment type="caution">
    <text evidence="4">The sequence shown here is derived from an EMBL/GenBank/DDBJ whole genome shotgun (WGS) entry which is preliminary data.</text>
</comment>
<dbReference type="Pfam" id="PF22506">
    <property type="entry name" value="Cj1289-like_C"/>
    <property type="match status" value="1"/>
</dbReference>
<name>A0A363D3E4_9BACT</name>
<dbReference type="GO" id="GO:0003755">
    <property type="term" value="F:peptidyl-prolyl cis-trans isomerase activity"/>
    <property type="evidence" value="ECO:0007669"/>
    <property type="project" value="InterPro"/>
</dbReference>
<dbReference type="Gene3D" id="3.10.50.40">
    <property type="match status" value="1"/>
</dbReference>
<keyword evidence="1 2" id="KW-0732">Signal</keyword>
<keyword evidence="4" id="KW-0413">Isomerase</keyword>
<dbReference type="Gene3D" id="1.10.4030.10">
    <property type="entry name" value="Porin chaperone SurA, peptide-binding domain"/>
    <property type="match status" value="1"/>
</dbReference>
<dbReference type="InterPro" id="IPR046357">
    <property type="entry name" value="PPIase_dom_sf"/>
</dbReference>
<evidence type="ECO:0000256" key="1">
    <source>
        <dbReference type="ARBA" id="ARBA00022729"/>
    </source>
</evidence>
<evidence type="ECO:0000256" key="2">
    <source>
        <dbReference type="SAM" id="SignalP"/>
    </source>
</evidence>
<dbReference type="InterPro" id="IPR027304">
    <property type="entry name" value="Trigger_fact/SurA_dom_sf"/>
</dbReference>
<organism evidence="4 5">
    <name type="scientific">Arcobacter caeni</name>
    <dbReference type="NCBI Taxonomy" id="1912877"/>
    <lineage>
        <taxon>Bacteria</taxon>
        <taxon>Pseudomonadati</taxon>
        <taxon>Campylobacterota</taxon>
        <taxon>Epsilonproteobacteria</taxon>
        <taxon>Campylobacterales</taxon>
        <taxon>Arcobacteraceae</taxon>
        <taxon>Arcobacter</taxon>
    </lineage>
</organism>
<dbReference type="SUPFAM" id="SSF109998">
    <property type="entry name" value="Triger factor/SurA peptide-binding domain-like"/>
    <property type="match status" value="1"/>
</dbReference>
<dbReference type="Proteomes" id="UP000251135">
    <property type="component" value="Unassembled WGS sequence"/>
</dbReference>
<dbReference type="PANTHER" id="PTHR47637:SF1">
    <property type="entry name" value="CHAPERONE SURA"/>
    <property type="match status" value="1"/>
</dbReference>
<proteinExistence type="predicted"/>
<dbReference type="EMBL" id="MUXE01000003">
    <property type="protein sequence ID" value="PUE65793.1"/>
    <property type="molecule type" value="Genomic_DNA"/>
</dbReference>
<dbReference type="InterPro" id="IPR050280">
    <property type="entry name" value="OMP_Chaperone_SurA"/>
</dbReference>
<dbReference type="AlphaFoldDB" id="A0A363D3E4"/>
<protein>
    <submittedName>
        <fullName evidence="4">Peptidylprolyl isomerase</fullName>
    </submittedName>
</protein>
<sequence>MYKLFLTLLVSSGISFAGIVNGVALTVNDEPITTYDIDKTVSINKISKNEAVGLLIDKALYEQAVTQNNISADIFDINEYIERLAKANGMDLYSFKAMVKQRYPNYADFEEEAKDAVIRQKLIQKIVKGQLAVATQEDMELYYEKNKNQFSTSKVYEVTQYASKNKASLTNAINNPMVIAADVEKTPLKLGVQSLQPQMQFLLNDTKLNTFTPIFTANKQYVSLFVIRKEGTTSLDFETVKAKIFNDMMSLREKKYLKDYFEKQKLTADIKIVR</sequence>
<feature type="domain" description="Cj1289-like C-terminal" evidence="3">
    <location>
        <begin position="137"/>
        <end position="228"/>
    </location>
</feature>
<dbReference type="OrthoDB" id="5345137at2"/>
<dbReference type="InterPro" id="IPR055131">
    <property type="entry name" value="Cj1289-like_C"/>
</dbReference>
<evidence type="ECO:0000259" key="3">
    <source>
        <dbReference type="Pfam" id="PF22506"/>
    </source>
</evidence>
<reference evidence="4 5" key="1">
    <citation type="submission" date="2017-02" db="EMBL/GenBank/DDBJ databases">
        <title>Arcobacter caeni sp. nov, a new Arcobacter species isolated from reclaimed water.</title>
        <authorList>
            <person name="Figueras M.J."/>
            <person name="Perez-Cataluna A."/>
            <person name="Salas-Masso N."/>
        </authorList>
    </citation>
    <scope>NUCLEOTIDE SEQUENCE [LARGE SCALE GENOMIC DNA]</scope>
    <source>
        <strain evidence="4 5">RW17-10</strain>
    </source>
</reference>
<feature type="chain" id="PRO_5016784170" evidence="2">
    <location>
        <begin position="18"/>
        <end position="274"/>
    </location>
</feature>
<feature type="signal peptide" evidence="2">
    <location>
        <begin position="1"/>
        <end position="17"/>
    </location>
</feature>
<keyword evidence="5" id="KW-1185">Reference proteome</keyword>
<dbReference type="PANTHER" id="PTHR47637">
    <property type="entry name" value="CHAPERONE SURA"/>
    <property type="match status" value="1"/>
</dbReference>
<evidence type="ECO:0000313" key="5">
    <source>
        <dbReference type="Proteomes" id="UP000251135"/>
    </source>
</evidence>
<gene>
    <name evidence="4" type="ORF">B0174_02920</name>
</gene>